<dbReference type="EMBL" id="CM055094">
    <property type="protein sequence ID" value="KAJ7561436.1"/>
    <property type="molecule type" value="Genomic_DNA"/>
</dbReference>
<evidence type="ECO:0000313" key="1">
    <source>
        <dbReference type="EMBL" id="KAJ7561436.1"/>
    </source>
</evidence>
<comment type="caution">
    <text evidence="1">The sequence shown here is derived from an EMBL/GenBank/DDBJ whole genome shotgun (WGS) entry which is preliminary data.</text>
</comment>
<proteinExistence type="predicted"/>
<protein>
    <submittedName>
        <fullName evidence="1">Uncharacterized protein</fullName>
    </submittedName>
</protein>
<keyword evidence="2" id="KW-1185">Reference proteome</keyword>
<sequence length="411" mass="45381">MGKPLPLDLASVEEHFSNDTQDEEDVVLGMPGPWAEDNQESSDHYTTKVGGLPDWPMPSEVIAEDYLKCNVCGGDLGLVAQVYAPLTINGRKIDQRVLYIFGCPSAACGISPLSWRTLRVQSCNDTASSSSRADSTDQSEGESSSTREEQQKQATDWWEDDSSWGPAAQVNAGDDVGSLGMQELEAALLEAGYAASVRTQTESSSQQEITVLHEDASSSGEPNSPDLPVLPCFYIYSQNESHPCRGSRAVSALQTSERLEENGVAVNTTEDGQDEAWEGEEYEHDQALSADRTYLKFKKRLDCYPEQCFRYCFGGRPLWANKDRGDPGICTICGGCRTYELQLMPPLLYYLQQACKDLPSTSYGPNDWEWLTVIIYTCAQSCTRAPSNLQAETQRSGWLVVEEATIVQYET</sequence>
<accession>A0ACC2E4I2</accession>
<reference evidence="2" key="1">
    <citation type="journal article" date="2024" name="Proc. Natl. Acad. Sci. U.S.A.">
        <title>Extraordinary preservation of gene collinearity over three hundred million years revealed in homosporous lycophytes.</title>
        <authorList>
            <person name="Li C."/>
            <person name="Wickell D."/>
            <person name="Kuo L.Y."/>
            <person name="Chen X."/>
            <person name="Nie B."/>
            <person name="Liao X."/>
            <person name="Peng D."/>
            <person name="Ji J."/>
            <person name="Jenkins J."/>
            <person name="Williams M."/>
            <person name="Shu S."/>
            <person name="Plott C."/>
            <person name="Barry K."/>
            <person name="Rajasekar S."/>
            <person name="Grimwood J."/>
            <person name="Han X."/>
            <person name="Sun S."/>
            <person name="Hou Z."/>
            <person name="He W."/>
            <person name="Dai G."/>
            <person name="Sun C."/>
            <person name="Schmutz J."/>
            <person name="Leebens-Mack J.H."/>
            <person name="Li F.W."/>
            <person name="Wang L."/>
        </authorList>
    </citation>
    <scope>NUCLEOTIDE SEQUENCE [LARGE SCALE GENOMIC DNA]</scope>
    <source>
        <strain evidence="2">cv. PW_Plant_1</strain>
    </source>
</reference>
<evidence type="ECO:0000313" key="2">
    <source>
        <dbReference type="Proteomes" id="UP001162992"/>
    </source>
</evidence>
<gene>
    <name evidence="1" type="ORF">O6H91_03G028600</name>
</gene>
<dbReference type="Proteomes" id="UP001162992">
    <property type="component" value="Chromosome 3"/>
</dbReference>
<name>A0ACC2E4I2_DIPCM</name>
<organism evidence="1 2">
    <name type="scientific">Diphasiastrum complanatum</name>
    <name type="common">Issler's clubmoss</name>
    <name type="synonym">Lycopodium complanatum</name>
    <dbReference type="NCBI Taxonomy" id="34168"/>
    <lineage>
        <taxon>Eukaryota</taxon>
        <taxon>Viridiplantae</taxon>
        <taxon>Streptophyta</taxon>
        <taxon>Embryophyta</taxon>
        <taxon>Tracheophyta</taxon>
        <taxon>Lycopodiopsida</taxon>
        <taxon>Lycopodiales</taxon>
        <taxon>Lycopodiaceae</taxon>
        <taxon>Lycopodioideae</taxon>
        <taxon>Diphasiastrum</taxon>
    </lineage>
</organism>